<dbReference type="AlphaFoldDB" id="B2A0Y4"/>
<dbReference type="eggNOG" id="COG2508">
    <property type="taxonomic scope" value="Bacteria"/>
</dbReference>
<feature type="domain" description="PucR C-terminal helix-turn-helix" evidence="2">
    <location>
        <begin position="455"/>
        <end position="512"/>
    </location>
</feature>
<dbReference type="Pfam" id="PF13556">
    <property type="entry name" value="HTH_30"/>
    <property type="match status" value="1"/>
</dbReference>
<evidence type="ECO:0000313" key="5">
    <source>
        <dbReference type="Proteomes" id="UP000001683"/>
    </source>
</evidence>
<proteinExistence type="inferred from homology"/>
<gene>
    <name evidence="4" type="ordered locus">Nther_1023</name>
</gene>
<organism evidence="4 5">
    <name type="scientific">Natranaerobius thermophilus (strain ATCC BAA-1301 / DSM 18059 / JW/NM-WN-LF)</name>
    <dbReference type="NCBI Taxonomy" id="457570"/>
    <lineage>
        <taxon>Bacteria</taxon>
        <taxon>Bacillati</taxon>
        <taxon>Bacillota</taxon>
        <taxon>Clostridia</taxon>
        <taxon>Natranaerobiales</taxon>
        <taxon>Natranaerobiaceae</taxon>
        <taxon>Natranaerobius</taxon>
    </lineage>
</organism>
<dbReference type="InterPro" id="IPR041522">
    <property type="entry name" value="CdaR_GGDEF"/>
</dbReference>
<dbReference type="Proteomes" id="UP000001683">
    <property type="component" value="Chromosome"/>
</dbReference>
<evidence type="ECO:0000256" key="1">
    <source>
        <dbReference type="ARBA" id="ARBA00006754"/>
    </source>
</evidence>
<dbReference type="Pfam" id="PF17853">
    <property type="entry name" value="GGDEF_2"/>
    <property type="match status" value="1"/>
</dbReference>
<dbReference type="HOGENOM" id="CLU_035898_0_0_9"/>
<dbReference type="KEGG" id="nth:Nther_1023"/>
<dbReference type="PANTHER" id="PTHR33744:SF1">
    <property type="entry name" value="DNA-BINDING TRANSCRIPTIONAL ACTIVATOR ADER"/>
    <property type="match status" value="1"/>
</dbReference>
<dbReference type="InterPro" id="IPR042070">
    <property type="entry name" value="PucR_C-HTH_sf"/>
</dbReference>
<dbReference type="PANTHER" id="PTHR33744">
    <property type="entry name" value="CARBOHYDRATE DIACID REGULATOR"/>
    <property type="match status" value="1"/>
</dbReference>
<evidence type="ECO:0000259" key="3">
    <source>
        <dbReference type="Pfam" id="PF17853"/>
    </source>
</evidence>
<evidence type="ECO:0000259" key="2">
    <source>
        <dbReference type="Pfam" id="PF13556"/>
    </source>
</evidence>
<dbReference type="InterPro" id="IPR025736">
    <property type="entry name" value="PucR_C-HTH_dom"/>
</dbReference>
<dbReference type="STRING" id="457570.Nther_1023"/>
<evidence type="ECO:0000313" key="4">
    <source>
        <dbReference type="EMBL" id="ACB84607.1"/>
    </source>
</evidence>
<dbReference type="Gene3D" id="1.10.10.2840">
    <property type="entry name" value="PucR C-terminal helix-turn-helix domain"/>
    <property type="match status" value="1"/>
</dbReference>
<dbReference type="OrthoDB" id="212459at2"/>
<keyword evidence="5" id="KW-1185">Reference proteome</keyword>
<comment type="similarity">
    <text evidence="1">Belongs to the CdaR family.</text>
</comment>
<protein>
    <submittedName>
        <fullName evidence="4">Putative transcriptional regulator, PucR family</fullName>
    </submittedName>
</protein>
<dbReference type="EMBL" id="CP001034">
    <property type="protein sequence ID" value="ACB84607.1"/>
    <property type="molecule type" value="Genomic_DNA"/>
</dbReference>
<name>B2A0Y4_NATTJ</name>
<dbReference type="InterPro" id="IPR051448">
    <property type="entry name" value="CdaR-like_regulators"/>
</dbReference>
<dbReference type="InParanoid" id="B2A0Y4"/>
<accession>B2A0Y4</accession>
<sequence length="518" mass="60301">MSINIDIIQAELSRLNKYNLKLIKNCSRHVRLKSAKLVTGINMEYEKNIIYVGTASMIPQDLYQIEGINLVVINDYEDLEFDNLNTKGDIIEVDEKAELFTLFNDVQNIFISINRYQESSAALLNSLIRGRGLNYIVKIGSQILGNPVILADSSYKLLAYYAENEVIDPVWKDLTTKGYCSHNFVNLFKRQKLIEKVAKSPEPILVKTGLAKDIRRYLGKILIDDKIVGHLGVLEYDQNFKEEDHEITKLLCDVISSEMQKNNLFRNFKGVMYESLILDLLDKRVNDRRIMEERLKSSQWEPSDYYKVVTINVPKDNTTSHIVNYLRDRIERLIPFCKSVCYEGNIVLLLDFKETDDIENIDRKLKDFLNSNNLTAGVSFTFNDLMKLGIYYNQSVNALQFGETLDTKGPLFYFESYYIYNLLSEVSTRQNLSSYCHPAIYKIIAYDKTNGTDYYKTLYEYFLNCNNITMTAKKLYIHRNTMAHRLEKLKEITGLNFDDGEQCFRLFLSYKILELEKI</sequence>
<dbReference type="RefSeq" id="WP_012447484.1">
    <property type="nucleotide sequence ID" value="NC_010718.1"/>
</dbReference>
<dbReference type="FunCoup" id="B2A0Y4">
    <property type="interactions" value="12"/>
</dbReference>
<reference evidence="4 5" key="2">
    <citation type="journal article" date="2011" name="J. Bacteriol.">
        <title>Complete genome sequence of the anaerobic, halophilic alkalithermophile Natranaerobius thermophilus JW/NM-WN-LF.</title>
        <authorList>
            <person name="Zhao B."/>
            <person name="Mesbah N.M."/>
            <person name="Dalin E."/>
            <person name="Goodwin L."/>
            <person name="Nolan M."/>
            <person name="Pitluck S."/>
            <person name="Chertkov O."/>
            <person name="Brettin T.S."/>
            <person name="Han J."/>
            <person name="Larimer F.W."/>
            <person name="Land M.L."/>
            <person name="Hauser L."/>
            <person name="Kyrpides N."/>
            <person name="Wiegel J."/>
        </authorList>
    </citation>
    <scope>NUCLEOTIDE SEQUENCE [LARGE SCALE GENOMIC DNA]</scope>
    <source>
        <strain evidence="5">ATCC BAA-1301 / DSM 18059 / JW/NM-WN-LF</strain>
    </source>
</reference>
<feature type="domain" description="CdaR GGDEF-like" evidence="3">
    <location>
        <begin position="288"/>
        <end position="400"/>
    </location>
</feature>
<reference evidence="4 5" key="1">
    <citation type="submission" date="2008-04" db="EMBL/GenBank/DDBJ databases">
        <title>Complete sequence of chromosome of Natranaerobius thermophilus JW/NM-WN-LF.</title>
        <authorList>
            <consortium name="US DOE Joint Genome Institute"/>
            <person name="Copeland A."/>
            <person name="Lucas S."/>
            <person name="Lapidus A."/>
            <person name="Glavina del Rio T."/>
            <person name="Dalin E."/>
            <person name="Tice H."/>
            <person name="Bruce D."/>
            <person name="Goodwin L."/>
            <person name="Pitluck S."/>
            <person name="Chertkov O."/>
            <person name="Brettin T."/>
            <person name="Detter J.C."/>
            <person name="Han C."/>
            <person name="Kuske C.R."/>
            <person name="Schmutz J."/>
            <person name="Larimer F."/>
            <person name="Land M."/>
            <person name="Hauser L."/>
            <person name="Kyrpides N."/>
            <person name="Lykidis A."/>
            <person name="Mesbah N.M."/>
            <person name="Wiegel J."/>
        </authorList>
    </citation>
    <scope>NUCLEOTIDE SEQUENCE [LARGE SCALE GENOMIC DNA]</scope>
    <source>
        <strain evidence="5">ATCC BAA-1301 / DSM 18059 / JW/NM-WN-LF</strain>
    </source>
</reference>